<proteinExistence type="predicted"/>
<keyword evidence="2" id="KW-1185">Reference proteome</keyword>
<organism evidence="1 2">
    <name type="scientific">Stachybotrys chartarum (strain CBS 109288 / IBT 7711)</name>
    <name type="common">Toxic black mold</name>
    <name type="synonym">Stilbospora chartarum</name>
    <dbReference type="NCBI Taxonomy" id="1280523"/>
    <lineage>
        <taxon>Eukaryota</taxon>
        <taxon>Fungi</taxon>
        <taxon>Dikarya</taxon>
        <taxon>Ascomycota</taxon>
        <taxon>Pezizomycotina</taxon>
        <taxon>Sordariomycetes</taxon>
        <taxon>Hypocreomycetidae</taxon>
        <taxon>Hypocreales</taxon>
        <taxon>Stachybotryaceae</taxon>
        <taxon>Stachybotrys</taxon>
    </lineage>
</organism>
<accession>A0A084AG10</accession>
<evidence type="ECO:0000313" key="2">
    <source>
        <dbReference type="Proteomes" id="UP000028045"/>
    </source>
</evidence>
<dbReference type="CDD" id="cd23703">
    <property type="entry name" value="mS26_PET12"/>
    <property type="match status" value="1"/>
</dbReference>
<dbReference type="Pfam" id="PF26163">
    <property type="entry name" value="mS26"/>
    <property type="match status" value="1"/>
</dbReference>
<name>A0A084AG10_STACB</name>
<dbReference type="EMBL" id="KL648748">
    <property type="protein sequence ID" value="KEY64239.1"/>
    <property type="molecule type" value="Genomic_DNA"/>
</dbReference>
<dbReference type="OrthoDB" id="5223508at2759"/>
<dbReference type="Proteomes" id="UP000028045">
    <property type="component" value="Unassembled WGS sequence"/>
</dbReference>
<dbReference type="AlphaFoldDB" id="A0A084AG10"/>
<dbReference type="InterPro" id="IPR058940">
    <property type="entry name" value="mS26_fungi"/>
</dbReference>
<reference evidence="1 2" key="1">
    <citation type="journal article" date="2014" name="BMC Genomics">
        <title>Comparative genome sequencing reveals chemotype-specific gene clusters in the toxigenic black mold Stachybotrys.</title>
        <authorList>
            <person name="Semeiks J."/>
            <person name="Borek D."/>
            <person name="Otwinowski Z."/>
            <person name="Grishin N.V."/>
        </authorList>
    </citation>
    <scope>NUCLEOTIDE SEQUENCE [LARGE SCALE GENOMIC DNA]</scope>
    <source>
        <strain evidence="2">CBS 109288 / IBT 7711</strain>
    </source>
</reference>
<gene>
    <name evidence="1" type="ORF">S7711_09032</name>
</gene>
<evidence type="ECO:0000313" key="1">
    <source>
        <dbReference type="EMBL" id="KEY64239.1"/>
    </source>
</evidence>
<protein>
    <submittedName>
        <fullName evidence="1">Uncharacterized protein</fullName>
    </submittedName>
</protein>
<sequence length="304" mass="34594">MSLQCAGPCPRLAAHRLLSSTARTFSTTPAVLSNDVPPESPTYIRLPVVPQTSDPKSIRVRGRLPIPRNVFPGKDGYRKIRREYVEKTAPKRTNDVEPINDVQEWKLKMANTRRDNLKSGLSNLWNRHKHGKEARTRQLRLQLAEQREAANAPERADDQMTRGTVLKAVEDTKVYPDPDRFLRAQRSRAKVLAMENVRREARRDALVELYMGASKFIVHESELQAEIEATFADDFFHKQSQTANRLGITENAWGVYGKPMSIAQMLAYTTGSSTRTIHYDETEYDRSAQRQKSVAEELTGGKMK</sequence>
<dbReference type="HOGENOM" id="CLU_065203_0_0_1"/>